<reference evidence="1" key="1">
    <citation type="submission" date="2022-03" db="EMBL/GenBank/DDBJ databases">
        <authorList>
            <person name="Alioto T."/>
            <person name="Alioto T."/>
            <person name="Gomez Garrido J."/>
        </authorList>
    </citation>
    <scope>NUCLEOTIDE SEQUENCE</scope>
</reference>
<keyword evidence="2" id="KW-1185">Reference proteome</keyword>
<dbReference type="AlphaFoldDB" id="A0AAD1RU75"/>
<organism evidence="1 2">
    <name type="scientific">Pelobates cultripes</name>
    <name type="common">Western spadefoot toad</name>
    <dbReference type="NCBI Taxonomy" id="61616"/>
    <lineage>
        <taxon>Eukaryota</taxon>
        <taxon>Metazoa</taxon>
        <taxon>Chordata</taxon>
        <taxon>Craniata</taxon>
        <taxon>Vertebrata</taxon>
        <taxon>Euteleostomi</taxon>
        <taxon>Amphibia</taxon>
        <taxon>Batrachia</taxon>
        <taxon>Anura</taxon>
        <taxon>Pelobatoidea</taxon>
        <taxon>Pelobatidae</taxon>
        <taxon>Pelobates</taxon>
    </lineage>
</organism>
<accession>A0AAD1RU75</accession>
<feature type="non-terminal residue" evidence="1">
    <location>
        <position position="68"/>
    </location>
</feature>
<dbReference type="Proteomes" id="UP001295444">
    <property type="component" value="Chromosome 03"/>
</dbReference>
<evidence type="ECO:0000313" key="2">
    <source>
        <dbReference type="Proteomes" id="UP001295444"/>
    </source>
</evidence>
<sequence length="68" mass="7515">MDSKAQDGGCQTSQTYIMAFPQLLKRKTSSYFSWGATKLCHLKAFFASEIDTLKKDLSSLSGCIQATE</sequence>
<protein>
    <submittedName>
        <fullName evidence="1">Uncharacterized protein</fullName>
    </submittedName>
</protein>
<gene>
    <name evidence="1" type="ORF">PECUL_23A037192</name>
</gene>
<dbReference type="EMBL" id="OW240914">
    <property type="protein sequence ID" value="CAH2278232.1"/>
    <property type="molecule type" value="Genomic_DNA"/>
</dbReference>
<name>A0AAD1RU75_PELCU</name>
<evidence type="ECO:0000313" key="1">
    <source>
        <dbReference type="EMBL" id="CAH2278232.1"/>
    </source>
</evidence>
<proteinExistence type="predicted"/>